<feature type="transmembrane region" description="Helical" evidence="1">
    <location>
        <begin position="136"/>
        <end position="157"/>
    </location>
</feature>
<keyword evidence="1" id="KW-0812">Transmembrane</keyword>
<feature type="transmembrane region" description="Helical" evidence="1">
    <location>
        <begin position="67"/>
        <end position="88"/>
    </location>
</feature>
<dbReference type="RefSeq" id="WP_146570689.1">
    <property type="nucleotide sequence ID" value="NZ_SJPH01000001.1"/>
</dbReference>
<evidence type="ECO:0000256" key="1">
    <source>
        <dbReference type="SAM" id="Phobius"/>
    </source>
</evidence>
<dbReference type="EMBL" id="SJPH01000001">
    <property type="protein sequence ID" value="TWT48542.1"/>
    <property type="molecule type" value="Genomic_DNA"/>
</dbReference>
<dbReference type="AlphaFoldDB" id="A0A5C5WFK3"/>
<feature type="transmembrane region" description="Helical" evidence="1">
    <location>
        <begin position="26"/>
        <end position="46"/>
    </location>
</feature>
<keyword evidence="1" id="KW-0472">Membrane</keyword>
<keyword evidence="3" id="KW-1185">Reference proteome</keyword>
<proteinExistence type="predicted"/>
<dbReference type="OrthoDB" id="272946at2"/>
<comment type="caution">
    <text evidence="2">The sequence shown here is derived from an EMBL/GenBank/DDBJ whole genome shotgun (WGS) entry which is preliminary data.</text>
</comment>
<accession>A0A5C5WFK3</accession>
<protein>
    <recommendedName>
        <fullName evidence="4">Copper resistance protein D</fullName>
    </recommendedName>
</protein>
<feature type="transmembrane region" description="Helical" evidence="1">
    <location>
        <begin position="100"/>
        <end position="124"/>
    </location>
</feature>
<gene>
    <name evidence="2" type="ORF">Pla111_03140</name>
</gene>
<organism evidence="2 3">
    <name type="scientific">Botrimarina hoheduenensis</name>
    <dbReference type="NCBI Taxonomy" id="2528000"/>
    <lineage>
        <taxon>Bacteria</taxon>
        <taxon>Pseudomonadati</taxon>
        <taxon>Planctomycetota</taxon>
        <taxon>Planctomycetia</taxon>
        <taxon>Pirellulales</taxon>
        <taxon>Lacipirellulaceae</taxon>
        <taxon>Botrimarina</taxon>
    </lineage>
</organism>
<name>A0A5C5WFK3_9BACT</name>
<evidence type="ECO:0000313" key="2">
    <source>
        <dbReference type="EMBL" id="TWT48542.1"/>
    </source>
</evidence>
<keyword evidence="1" id="KW-1133">Transmembrane helix</keyword>
<evidence type="ECO:0000313" key="3">
    <source>
        <dbReference type="Proteomes" id="UP000318995"/>
    </source>
</evidence>
<sequence length="193" mass="20727">METPFLFAAALPVFDSEYFIALLSRVAHTTCAATLFGGLIYLRFVLAPAAAESSDPAGVAFAGRRRAWAGCVAICTALLLTSGIYNLLQFTRAYENLPKLYHPLFGVKFLLALAVMAIAALLAGKTKLAVRLQGSLKFWSGVALKLAVAVFVISAMLRSFRDLPDARQAAVSIDVAPAFSEDSTIELVEPIRD</sequence>
<dbReference type="Proteomes" id="UP000318995">
    <property type="component" value="Unassembled WGS sequence"/>
</dbReference>
<evidence type="ECO:0008006" key="4">
    <source>
        <dbReference type="Google" id="ProtNLM"/>
    </source>
</evidence>
<reference evidence="2 3" key="1">
    <citation type="submission" date="2019-02" db="EMBL/GenBank/DDBJ databases">
        <title>Deep-cultivation of Planctomycetes and their phenomic and genomic characterization uncovers novel biology.</title>
        <authorList>
            <person name="Wiegand S."/>
            <person name="Jogler M."/>
            <person name="Boedeker C."/>
            <person name="Pinto D."/>
            <person name="Vollmers J."/>
            <person name="Rivas-Marin E."/>
            <person name="Kohn T."/>
            <person name="Peeters S.H."/>
            <person name="Heuer A."/>
            <person name="Rast P."/>
            <person name="Oberbeckmann S."/>
            <person name="Bunk B."/>
            <person name="Jeske O."/>
            <person name="Meyerdierks A."/>
            <person name="Storesund J.E."/>
            <person name="Kallscheuer N."/>
            <person name="Luecker S."/>
            <person name="Lage O.M."/>
            <person name="Pohl T."/>
            <person name="Merkel B.J."/>
            <person name="Hornburger P."/>
            <person name="Mueller R.-W."/>
            <person name="Bruemmer F."/>
            <person name="Labrenz M."/>
            <person name="Spormann A.M."/>
            <person name="Op Den Camp H."/>
            <person name="Overmann J."/>
            <person name="Amann R."/>
            <person name="Jetten M.S.M."/>
            <person name="Mascher T."/>
            <person name="Medema M.H."/>
            <person name="Devos D.P."/>
            <person name="Kaster A.-K."/>
            <person name="Ovreas L."/>
            <person name="Rohde M."/>
            <person name="Galperin M.Y."/>
            <person name="Jogler C."/>
        </authorList>
    </citation>
    <scope>NUCLEOTIDE SEQUENCE [LARGE SCALE GENOMIC DNA]</scope>
    <source>
        <strain evidence="2 3">Pla111</strain>
    </source>
</reference>